<dbReference type="Gene3D" id="3.40.630.30">
    <property type="match status" value="1"/>
</dbReference>
<dbReference type="Proteomes" id="UP000054526">
    <property type="component" value="Unassembled WGS sequence"/>
</dbReference>
<dbReference type="PROSITE" id="PS51186">
    <property type="entry name" value="GNAT"/>
    <property type="match status" value="1"/>
</dbReference>
<dbReference type="InterPro" id="IPR016181">
    <property type="entry name" value="Acyl_CoA_acyltransferase"/>
</dbReference>
<proteinExistence type="predicted"/>
<dbReference type="InterPro" id="IPR000182">
    <property type="entry name" value="GNAT_dom"/>
</dbReference>
<name>A0ABR5A5D8_9BACL</name>
<dbReference type="EMBL" id="JXAL01000017">
    <property type="protein sequence ID" value="KIL35667.1"/>
    <property type="molecule type" value="Genomic_DNA"/>
</dbReference>
<dbReference type="PANTHER" id="PTHR43415">
    <property type="entry name" value="SPERMIDINE N(1)-ACETYLTRANSFERASE"/>
    <property type="match status" value="1"/>
</dbReference>
<evidence type="ECO:0000313" key="3">
    <source>
        <dbReference type="Proteomes" id="UP000054526"/>
    </source>
</evidence>
<dbReference type="RefSeq" id="WP_041063623.1">
    <property type="nucleotide sequence ID" value="NZ_JXAL01000017.1"/>
</dbReference>
<protein>
    <submittedName>
        <fullName evidence="2">Acetyltransferase</fullName>
    </submittedName>
</protein>
<gene>
    <name evidence="2" type="ORF">SD71_12270</name>
</gene>
<keyword evidence="3" id="KW-1185">Reference proteome</keyword>
<dbReference type="SUPFAM" id="SSF55729">
    <property type="entry name" value="Acyl-CoA N-acyltransferases (Nat)"/>
    <property type="match status" value="1"/>
</dbReference>
<evidence type="ECO:0000313" key="2">
    <source>
        <dbReference type="EMBL" id="KIL35667.1"/>
    </source>
</evidence>
<feature type="domain" description="N-acetyltransferase" evidence="1">
    <location>
        <begin position="9"/>
        <end position="171"/>
    </location>
</feature>
<reference evidence="2 3" key="1">
    <citation type="submission" date="2014-12" db="EMBL/GenBank/DDBJ databases">
        <title>Draft genome sequence of Cohnella kolymensis strain B-2846.</title>
        <authorList>
            <person name="Karlyshev A.V."/>
            <person name="Kudryashova E.B."/>
        </authorList>
    </citation>
    <scope>NUCLEOTIDE SEQUENCE [LARGE SCALE GENOMIC DNA]</scope>
    <source>
        <strain evidence="2 3">VKM B-2846</strain>
    </source>
</reference>
<evidence type="ECO:0000259" key="1">
    <source>
        <dbReference type="PROSITE" id="PS51186"/>
    </source>
</evidence>
<sequence length="182" mass="21021">MARLFGDRIMLREYRRDDLPWIRQWVNDPAIVSNLSDIFLYPHALESTEAFLEAVIEGSSDSRGFVIADLESEAYIGQVNLDSIDWKNRAGSIGIVIGSSEQLGLGYGTEAMRLLIRFAFQEMNLNRLQLEVYDFNDRAYRCYVGCGFKEEGRLRERQYKNGRYVDVIQMGLLKSEWKEDVG</sequence>
<accession>A0ABR5A5D8</accession>
<dbReference type="PANTHER" id="PTHR43415:SF3">
    <property type="entry name" value="GNAT-FAMILY ACETYLTRANSFERASE"/>
    <property type="match status" value="1"/>
</dbReference>
<comment type="caution">
    <text evidence="2">The sequence shown here is derived from an EMBL/GenBank/DDBJ whole genome shotgun (WGS) entry which is preliminary data.</text>
</comment>
<organism evidence="2 3">
    <name type="scientific">Cohnella kolymensis</name>
    <dbReference type="NCBI Taxonomy" id="1590652"/>
    <lineage>
        <taxon>Bacteria</taxon>
        <taxon>Bacillati</taxon>
        <taxon>Bacillota</taxon>
        <taxon>Bacilli</taxon>
        <taxon>Bacillales</taxon>
        <taxon>Paenibacillaceae</taxon>
        <taxon>Cohnella</taxon>
    </lineage>
</organism>
<dbReference type="Pfam" id="PF13302">
    <property type="entry name" value="Acetyltransf_3"/>
    <property type="match status" value="1"/>
</dbReference>